<keyword evidence="2" id="KW-1185">Reference proteome</keyword>
<gene>
    <name evidence="1" type="ORF">SAMN02745225_02255</name>
</gene>
<sequence length="143" mass="15890">MSSGTLDAFIESRKSADKVILLGYSEALLVGLSDHQRSTSEMRPTFAALKFYIPPSLRASEMLISLWQVESPVLSNKSQRLSCPQWRSGQSEPGGIALSRPYRYKVAYHIAHLPTMQIAAVLRDLYWSGPRSIVTLPLSTLVP</sequence>
<evidence type="ECO:0000313" key="1">
    <source>
        <dbReference type="EMBL" id="SHF01313.1"/>
    </source>
</evidence>
<name>A0A1M4Y6W1_9ACTN</name>
<reference evidence="2" key="1">
    <citation type="submission" date="2016-11" db="EMBL/GenBank/DDBJ databases">
        <authorList>
            <person name="Varghese N."/>
            <person name="Submissions S."/>
        </authorList>
    </citation>
    <scope>NUCLEOTIDE SEQUENCE [LARGE SCALE GENOMIC DNA]</scope>
    <source>
        <strain evidence="2">DSM 19514</strain>
    </source>
</reference>
<accession>A0A1M4Y6W1</accession>
<dbReference type="Proteomes" id="UP000184295">
    <property type="component" value="Unassembled WGS sequence"/>
</dbReference>
<dbReference type="AlphaFoldDB" id="A0A1M4Y6W1"/>
<protein>
    <submittedName>
        <fullName evidence="1">Uncharacterized protein</fullName>
    </submittedName>
</protein>
<evidence type="ECO:0000313" key="2">
    <source>
        <dbReference type="Proteomes" id="UP000184295"/>
    </source>
</evidence>
<dbReference type="EMBL" id="FQUL01000056">
    <property type="protein sequence ID" value="SHF01313.1"/>
    <property type="molecule type" value="Genomic_DNA"/>
</dbReference>
<proteinExistence type="predicted"/>
<organism evidence="1 2">
    <name type="scientific">Ferrithrix thermotolerans DSM 19514</name>
    <dbReference type="NCBI Taxonomy" id="1121881"/>
    <lineage>
        <taxon>Bacteria</taxon>
        <taxon>Bacillati</taxon>
        <taxon>Actinomycetota</taxon>
        <taxon>Acidimicrobiia</taxon>
        <taxon>Acidimicrobiales</taxon>
        <taxon>Acidimicrobiaceae</taxon>
        <taxon>Ferrithrix</taxon>
    </lineage>
</organism>